<dbReference type="InterPro" id="IPR036412">
    <property type="entry name" value="HAD-like_sf"/>
</dbReference>
<dbReference type="PANTHER" id="PTHR13045:SF0">
    <property type="entry name" value="7-METHYLGUANOSINE PHOSPHATE-SPECIFIC 5'-NUCLEOTIDASE"/>
    <property type="match status" value="1"/>
</dbReference>
<protein>
    <submittedName>
        <fullName evidence="2">5'-nucleotidase</fullName>
    </submittedName>
</protein>
<dbReference type="AlphaFoldDB" id="A0A914YDQ0"/>
<dbReference type="SUPFAM" id="SSF56784">
    <property type="entry name" value="HAD-like"/>
    <property type="match status" value="1"/>
</dbReference>
<reference evidence="2" key="1">
    <citation type="submission" date="2022-11" db="UniProtKB">
        <authorList>
            <consortium name="WormBaseParasite"/>
        </authorList>
    </citation>
    <scope>IDENTIFICATION</scope>
</reference>
<dbReference type="Proteomes" id="UP000887577">
    <property type="component" value="Unplaced"/>
</dbReference>
<organism evidence="1 2">
    <name type="scientific">Panagrolaimus superbus</name>
    <dbReference type="NCBI Taxonomy" id="310955"/>
    <lineage>
        <taxon>Eukaryota</taxon>
        <taxon>Metazoa</taxon>
        <taxon>Ecdysozoa</taxon>
        <taxon>Nematoda</taxon>
        <taxon>Chromadorea</taxon>
        <taxon>Rhabditida</taxon>
        <taxon>Tylenchina</taxon>
        <taxon>Panagrolaimomorpha</taxon>
        <taxon>Panagrolaimoidea</taxon>
        <taxon>Panagrolaimidae</taxon>
        <taxon>Panagrolaimus</taxon>
    </lineage>
</organism>
<dbReference type="WBParaSite" id="PSU_v2.g17555.t1">
    <property type="protein sequence ID" value="PSU_v2.g17555.t1"/>
    <property type="gene ID" value="PSU_v2.g17555"/>
</dbReference>
<sequence length="96" mass="11104">MVAEKVESLTMQIMDRLRKNSAVRMKDPATVQAKIQKIINDGYDKLLVISDFDYTLSRYRDADEKRCLTTHGIFDECARQLNPELADKRVLISEIL</sequence>
<proteinExistence type="predicted"/>
<accession>A0A914YDQ0</accession>
<dbReference type="Gene3D" id="1.10.150.340">
    <property type="entry name" value="Pyrimidine 5'-nucleotidase (UMPH-1), N-terminal domain"/>
    <property type="match status" value="1"/>
</dbReference>
<evidence type="ECO:0000313" key="2">
    <source>
        <dbReference type="WBParaSite" id="PSU_v2.g17555.t1"/>
    </source>
</evidence>
<dbReference type="InterPro" id="IPR023214">
    <property type="entry name" value="HAD_sf"/>
</dbReference>
<keyword evidence="1" id="KW-1185">Reference proteome</keyword>
<dbReference type="GO" id="GO:0005737">
    <property type="term" value="C:cytoplasm"/>
    <property type="evidence" value="ECO:0007669"/>
    <property type="project" value="TreeGrafter"/>
</dbReference>
<dbReference type="Gene3D" id="3.40.50.1000">
    <property type="entry name" value="HAD superfamily/HAD-like"/>
    <property type="match status" value="1"/>
</dbReference>
<dbReference type="PANTHER" id="PTHR13045">
    <property type="entry name" value="5'-NUCLEOTIDASE"/>
    <property type="match status" value="1"/>
</dbReference>
<evidence type="ECO:0000313" key="1">
    <source>
        <dbReference type="Proteomes" id="UP000887577"/>
    </source>
</evidence>
<dbReference type="GO" id="GO:0008253">
    <property type="term" value="F:5'-nucleotidase activity"/>
    <property type="evidence" value="ECO:0007669"/>
    <property type="project" value="TreeGrafter"/>
</dbReference>
<name>A0A914YDQ0_9BILA</name>